<feature type="domain" description="SUN" evidence="7">
    <location>
        <begin position="479"/>
        <end position="681"/>
    </location>
</feature>
<dbReference type="GO" id="GO:0034993">
    <property type="term" value="C:meiotic nuclear membrane microtubule tethering complex"/>
    <property type="evidence" value="ECO:0007669"/>
    <property type="project" value="TreeGrafter"/>
</dbReference>
<organism evidence="8 9">
    <name type="scientific">Blumeria graminis f. sp. triticale</name>
    <dbReference type="NCBI Taxonomy" id="1689686"/>
    <lineage>
        <taxon>Eukaryota</taxon>
        <taxon>Fungi</taxon>
        <taxon>Dikarya</taxon>
        <taxon>Ascomycota</taxon>
        <taxon>Pezizomycotina</taxon>
        <taxon>Leotiomycetes</taxon>
        <taxon>Erysiphales</taxon>
        <taxon>Erysiphaceae</taxon>
        <taxon>Blumeria</taxon>
    </lineage>
</organism>
<feature type="transmembrane region" description="Helical" evidence="6">
    <location>
        <begin position="217"/>
        <end position="235"/>
    </location>
</feature>
<feature type="compositionally biased region" description="Low complexity" evidence="5">
    <location>
        <begin position="44"/>
        <end position="59"/>
    </location>
</feature>
<dbReference type="PANTHER" id="PTHR12911:SF8">
    <property type="entry name" value="KLAROID PROTEIN-RELATED"/>
    <property type="match status" value="1"/>
</dbReference>
<dbReference type="InterPro" id="IPR045119">
    <property type="entry name" value="SUN1-5"/>
</dbReference>
<keyword evidence="4 6" id="KW-0472">Membrane</keyword>
<dbReference type="PANTHER" id="PTHR12911">
    <property type="entry name" value="SAD1/UNC-84-LIKE PROTEIN-RELATED"/>
    <property type="match status" value="1"/>
</dbReference>
<feature type="compositionally biased region" description="Basic and acidic residues" evidence="5">
    <location>
        <begin position="140"/>
        <end position="157"/>
    </location>
</feature>
<proteinExistence type="predicted"/>
<dbReference type="Proteomes" id="UP000683417">
    <property type="component" value="Unassembled WGS sequence"/>
</dbReference>
<evidence type="ECO:0000259" key="7">
    <source>
        <dbReference type="PROSITE" id="PS51469"/>
    </source>
</evidence>
<evidence type="ECO:0000256" key="2">
    <source>
        <dbReference type="ARBA" id="ARBA00022692"/>
    </source>
</evidence>
<sequence>MSTRRSNRVGSRAASRGESPSMSIPDAPLTPSQARSRRSTKLPSSTDGLKTSTSSTSTSSRRKKAVVSKAREKGPSASHGITDSVNDEPNTTQPLCSSPGILLPLPRNKSGLEAVTDRSFDIESDIYSSANLESSITDSDELRSTPEYSRHETKDQDAYLDEPSQSHKDYTELTSNISKHSLAQGTSSVSSTTKLTSGSNWQFHASSLRFRLNGRTILLRGAQILTILFIILFIPRISSFGKDLSVPFPSIFHLTEASTIQRRLSKLESDISVLQRQSVDIDFQALKKLQQILPDSIALRRRNGKPHIPDDFWQALRDKILSDDILSSIFVQTLSYTDETGDPTTNDTQAQKLWDRFSKENEQKIRQLSDEKLTDQFPKLLRENDIISKAEVIEMIRENWEDNKASIDNEMKHFTARLKRSMQQSVLQSNMSAQHLKTLAAEILNYIPSAQLQAAARVNIQNNVKHGSMKTNHLSMWTGALIDARNTSPNYVFPSQARIWFYERWARALMSNPVPLPKPAEEALKKWEEQGDCWCSSARNGRGFGPSLGVLLGNKIYPEEIVVEHIPAALALQPGATPRNLELLAFIEDPKIEATIRRESERLFSEISSEAHDNLKGYVRIAAWIYDLNAPSNVQTHEIPLSLKEFGTDTSKVIVRSKTNWGAGNVNYTCFYRVRLHGPIAELSEP</sequence>
<reference evidence="8" key="1">
    <citation type="submission" date="2020-10" db="EMBL/GenBank/DDBJ databases">
        <authorList>
            <person name="Muller C M."/>
        </authorList>
    </citation>
    <scope>NUCLEOTIDE SEQUENCE</scope>
    <source>
        <strain evidence="8">THUN-12</strain>
    </source>
</reference>
<feature type="compositionally biased region" description="Polar residues" evidence="5">
    <location>
        <begin position="79"/>
        <end position="96"/>
    </location>
</feature>
<evidence type="ECO:0000256" key="6">
    <source>
        <dbReference type="SAM" id="Phobius"/>
    </source>
</evidence>
<protein>
    <submittedName>
        <fullName evidence="8">BgTH12-04817</fullName>
    </submittedName>
</protein>
<accession>A0A9W4CV07</accession>
<evidence type="ECO:0000256" key="1">
    <source>
        <dbReference type="ARBA" id="ARBA00004370"/>
    </source>
</evidence>
<dbReference type="EMBL" id="CAJHIT010000001">
    <property type="protein sequence ID" value="CAD6499165.1"/>
    <property type="molecule type" value="Genomic_DNA"/>
</dbReference>
<gene>
    <name evidence="8" type="ORF">BGTH12_LOCUS523</name>
</gene>
<dbReference type="InterPro" id="IPR012919">
    <property type="entry name" value="SUN_dom"/>
</dbReference>
<comment type="caution">
    <text evidence="8">The sequence shown here is derived from an EMBL/GenBank/DDBJ whole genome shotgun (WGS) entry which is preliminary data.</text>
</comment>
<keyword evidence="3 6" id="KW-1133">Transmembrane helix</keyword>
<comment type="subcellular location">
    <subcellularLocation>
        <location evidence="1">Membrane</location>
    </subcellularLocation>
</comment>
<evidence type="ECO:0000256" key="4">
    <source>
        <dbReference type="ARBA" id="ARBA00023136"/>
    </source>
</evidence>
<name>A0A9W4CV07_BLUGR</name>
<keyword evidence="2 6" id="KW-0812">Transmembrane</keyword>
<dbReference type="GO" id="GO:0043495">
    <property type="term" value="F:protein-membrane adaptor activity"/>
    <property type="evidence" value="ECO:0007669"/>
    <property type="project" value="TreeGrafter"/>
</dbReference>
<evidence type="ECO:0000313" key="8">
    <source>
        <dbReference type="EMBL" id="CAD6499165.1"/>
    </source>
</evidence>
<feature type="region of interest" description="Disordered" evidence="5">
    <location>
        <begin position="1"/>
        <end position="102"/>
    </location>
</feature>
<evidence type="ECO:0000313" key="9">
    <source>
        <dbReference type="Proteomes" id="UP000683417"/>
    </source>
</evidence>
<feature type="region of interest" description="Disordered" evidence="5">
    <location>
        <begin position="134"/>
        <end position="171"/>
    </location>
</feature>
<evidence type="ECO:0000256" key="3">
    <source>
        <dbReference type="ARBA" id="ARBA00022989"/>
    </source>
</evidence>
<evidence type="ECO:0000256" key="5">
    <source>
        <dbReference type="SAM" id="MobiDB-lite"/>
    </source>
</evidence>
<dbReference type="AlphaFoldDB" id="A0A9W4CV07"/>
<dbReference type="PROSITE" id="PS51469">
    <property type="entry name" value="SUN"/>
    <property type="match status" value="1"/>
</dbReference>